<dbReference type="Pfam" id="PF08448">
    <property type="entry name" value="PAS_4"/>
    <property type="match status" value="1"/>
</dbReference>
<dbReference type="FunFam" id="3.30.70.270:FF:000001">
    <property type="entry name" value="Diguanylate cyclase domain protein"/>
    <property type="match status" value="1"/>
</dbReference>
<proteinExistence type="predicted"/>
<evidence type="ECO:0000256" key="4">
    <source>
        <dbReference type="SAM" id="Phobius"/>
    </source>
</evidence>
<feature type="domain" description="GGDEF" evidence="7">
    <location>
        <begin position="466"/>
        <end position="603"/>
    </location>
</feature>
<dbReference type="SMART" id="SM00091">
    <property type="entry name" value="PAS"/>
    <property type="match status" value="2"/>
</dbReference>
<dbReference type="SUPFAM" id="SSF55073">
    <property type="entry name" value="Nucleotide cyclase"/>
    <property type="match status" value="1"/>
</dbReference>
<dbReference type="Pfam" id="PF00990">
    <property type="entry name" value="GGDEF"/>
    <property type="match status" value="1"/>
</dbReference>
<dbReference type="GO" id="GO:1902201">
    <property type="term" value="P:negative regulation of bacterial-type flagellum-dependent cell motility"/>
    <property type="evidence" value="ECO:0007669"/>
    <property type="project" value="TreeGrafter"/>
</dbReference>
<dbReference type="AlphaFoldDB" id="A0A5J6WEZ8"/>
<dbReference type="PANTHER" id="PTHR45138">
    <property type="entry name" value="REGULATORY COMPONENTS OF SENSORY TRANSDUCTION SYSTEM"/>
    <property type="match status" value="1"/>
</dbReference>
<dbReference type="KEGG" id="mmaa:FR932_01035"/>
<name>A0A5J6WEZ8_MORMI</name>
<dbReference type="InterPro" id="IPR000700">
    <property type="entry name" value="PAS-assoc_C"/>
</dbReference>
<dbReference type="SUPFAM" id="SSF55785">
    <property type="entry name" value="PYP-like sensor domain (PAS domain)"/>
    <property type="match status" value="2"/>
</dbReference>
<dbReference type="PROSITE" id="PS50887">
    <property type="entry name" value="GGDEF"/>
    <property type="match status" value="1"/>
</dbReference>
<dbReference type="CDD" id="cd00130">
    <property type="entry name" value="PAS"/>
    <property type="match status" value="1"/>
</dbReference>
<dbReference type="InterPro" id="IPR050469">
    <property type="entry name" value="Diguanylate_Cyclase"/>
</dbReference>
<keyword evidence="4" id="KW-1133">Transmembrane helix</keyword>
<dbReference type="InterPro" id="IPR029787">
    <property type="entry name" value="Nucleotide_cyclase"/>
</dbReference>
<evidence type="ECO:0000256" key="3">
    <source>
        <dbReference type="ARBA" id="ARBA00034247"/>
    </source>
</evidence>
<evidence type="ECO:0000256" key="1">
    <source>
        <dbReference type="ARBA" id="ARBA00001946"/>
    </source>
</evidence>
<feature type="domain" description="PAS" evidence="5">
    <location>
        <begin position="302"/>
        <end position="372"/>
    </location>
</feature>
<dbReference type="Pfam" id="PF13426">
    <property type="entry name" value="PAS_9"/>
    <property type="match status" value="1"/>
</dbReference>
<evidence type="ECO:0000259" key="7">
    <source>
        <dbReference type="PROSITE" id="PS50887"/>
    </source>
</evidence>
<gene>
    <name evidence="8" type="ORF">FR932_01035</name>
</gene>
<dbReference type="PROSITE" id="PS50113">
    <property type="entry name" value="PAC"/>
    <property type="match status" value="1"/>
</dbReference>
<dbReference type="CDD" id="cd01949">
    <property type="entry name" value="GGDEF"/>
    <property type="match status" value="1"/>
</dbReference>
<evidence type="ECO:0000259" key="5">
    <source>
        <dbReference type="PROSITE" id="PS50112"/>
    </source>
</evidence>
<dbReference type="InterPro" id="IPR035965">
    <property type="entry name" value="PAS-like_dom_sf"/>
</dbReference>
<feature type="domain" description="PAC" evidence="6">
    <location>
        <begin position="375"/>
        <end position="427"/>
    </location>
</feature>
<dbReference type="Gene3D" id="3.30.450.20">
    <property type="entry name" value="PAS domain"/>
    <property type="match status" value="2"/>
</dbReference>
<dbReference type="Proteomes" id="UP000327424">
    <property type="component" value="Chromosome"/>
</dbReference>
<accession>A0A5J6WEZ8</accession>
<dbReference type="GO" id="GO:0005886">
    <property type="term" value="C:plasma membrane"/>
    <property type="evidence" value="ECO:0007669"/>
    <property type="project" value="TreeGrafter"/>
</dbReference>
<keyword evidence="9" id="KW-1185">Reference proteome</keyword>
<evidence type="ECO:0000313" key="8">
    <source>
        <dbReference type="EMBL" id="QFI36507.1"/>
    </source>
</evidence>
<dbReference type="PANTHER" id="PTHR45138:SF9">
    <property type="entry name" value="DIGUANYLATE CYCLASE DGCM-RELATED"/>
    <property type="match status" value="1"/>
</dbReference>
<dbReference type="NCBIfam" id="TIGR00254">
    <property type="entry name" value="GGDEF"/>
    <property type="match status" value="1"/>
</dbReference>
<dbReference type="GO" id="GO:0052621">
    <property type="term" value="F:diguanylate cyclase activity"/>
    <property type="evidence" value="ECO:0007669"/>
    <property type="project" value="UniProtKB-EC"/>
</dbReference>
<dbReference type="OrthoDB" id="9812260at2"/>
<sequence>MDFKYQSAMKIILNWWQGMTELSANTPVVIALWFVVAVSLTSMLVVLMLSRKLSASKTLLTFSATPTLVLDVKKASILYLNPAITTLFDRENKTSHVVAQCCFERLSEFTDQTSITNDIFHIKQLKKTLRYSAVNINYQGRRAWLCQIDHIETNSSSISPWDLDGQIIQTLFSANSALIHIKTLDGLILSCSPSWATQFELSVAQVNGHFEHDFYSASKLEQIKSYEKSVLIGEVQEYEEWSTVDDNNILLQTIKYPLYDEHKKVVAILTVSHDQTEIMELNERLLSENGEHLRIEAELSRNNSLLNSVINATPDPVAFMNGNGKYVGANHGYCEVVGVKHADLLGMDRQQLFSCDKRSWLLEQENQLLVDGKSVRYEELLHLAGEEPRWYEICKQRYLNSTNGESGILIIYRDLTERKRIEHELEQAIEKFDELSSTDELTQIANRRTFDSKLQHYWSTHHREVKQMSLLFCDVDSFKLYNDHYGHPMGDVVLANIAQVMNEQVHRGADLVARYGGEEFAVILPNTDKEGAIRLASKIIVAIEQLAIEHAYSNAAKHVTLSIGIATMCPEAESSEAQLLEHADKALYLAKERGRNQYCVYRGEEQETGMVELNFDLIKS</sequence>
<dbReference type="InterPro" id="IPR013656">
    <property type="entry name" value="PAS_4"/>
</dbReference>
<organism evidence="8 9">
    <name type="scientific">Moritella marina ATCC 15381</name>
    <dbReference type="NCBI Taxonomy" id="1202962"/>
    <lineage>
        <taxon>Bacteria</taxon>
        <taxon>Pseudomonadati</taxon>
        <taxon>Pseudomonadota</taxon>
        <taxon>Gammaproteobacteria</taxon>
        <taxon>Alteromonadales</taxon>
        <taxon>Moritellaceae</taxon>
        <taxon>Moritella</taxon>
    </lineage>
</organism>
<reference evidence="8 9" key="1">
    <citation type="submission" date="2019-09" db="EMBL/GenBank/DDBJ databases">
        <title>Hybrid Assembly of the complete Genome of the Deep-Sea Bacterium Moritella marina from long Nanopore and Illumina reads.</title>
        <authorList>
            <person name="Magin S."/>
            <person name="Georgoulis A."/>
            <person name="Papadimitriou K."/>
            <person name="Iliakis G."/>
            <person name="Vorgias C.E."/>
        </authorList>
    </citation>
    <scope>NUCLEOTIDE SEQUENCE [LARGE SCALE GENOMIC DNA]</scope>
    <source>
        <strain evidence="8 9">MP-1</strain>
    </source>
</reference>
<comment type="cofactor">
    <cofactor evidence="1">
        <name>Mg(2+)</name>
        <dbReference type="ChEBI" id="CHEBI:18420"/>
    </cofactor>
</comment>
<dbReference type="RefSeq" id="WP_019440811.1">
    <property type="nucleotide sequence ID" value="NZ_ALOE01000011.1"/>
</dbReference>
<feature type="transmembrane region" description="Helical" evidence="4">
    <location>
        <begin position="28"/>
        <end position="49"/>
    </location>
</feature>
<dbReference type="EMBL" id="CP044399">
    <property type="protein sequence ID" value="QFI36507.1"/>
    <property type="molecule type" value="Genomic_DNA"/>
</dbReference>
<dbReference type="SMART" id="SM00267">
    <property type="entry name" value="GGDEF"/>
    <property type="match status" value="1"/>
</dbReference>
<keyword evidence="4" id="KW-0472">Membrane</keyword>
<evidence type="ECO:0000259" key="6">
    <source>
        <dbReference type="PROSITE" id="PS50113"/>
    </source>
</evidence>
<dbReference type="GO" id="GO:0043709">
    <property type="term" value="P:cell adhesion involved in single-species biofilm formation"/>
    <property type="evidence" value="ECO:0007669"/>
    <property type="project" value="TreeGrafter"/>
</dbReference>
<evidence type="ECO:0000256" key="2">
    <source>
        <dbReference type="ARBA" id="ARBA00012528"/>
    </source>
</evidence>
<dbReference type="InterPro" id="IPR000014">
    <property type="entry name" value="PAS"/>
</dbReference>
<protein>
    <recommendedName>
        <fullName evidence="2">diguanylate cyclase</fullName>
        <ecNumber evidence="2">2.7.7.65</ecNumber>
    </recommendedName>
</protein>
<dbReference type="PROSITE" id="PS50112">
    <property type="entry name" value="PAS"/>
    <property type="match status" value="1"/>
</dbReference>
<comment type="catalytic activity">
    <reaction evidence="3">
        <text>2 GTP = 3',3'-c-di-GMP + 2 diphosphate</text>
        <dbReference type="Rhea" id="RHEA:24898"/>
        <dbReference type="ChEBI" id="CHEBI:33019"/>
        <dbReference type="ChEBI" id="CHEBI:37565"/>
        <dbReference type="ChEBI" id="CHEBI:58805"/>
        <dbReference type="EC" id="2.7.7.65"/>
    </reaction>
</comment>
<keyword evidence="4" id="KW-0812">Transmembrane</keyword>
<dbReference type="EC" id="2.7.7.65" evidence="2"/>
<dbReference type="InterPro" id="IPR000160">
    <property type="entry name" value="GGDEF_dom"/>
</dbReference>
<dbReference type="InterPro" id="IPR043128">
    <property type="entry name" value="Rev_trsase/Diguanyl_cyclase"/>
</dbReference>
<dbReference type="Gene3D" id="3.30.70.270">
    <property type="match status" value="1"/>
</dbReference>
<dbReference type="NCBIfam" id="TIGR00229">
    <property type="entry name" value="sensory_box"/>
    <property type="match status" value="1"/>
</dbReference>
<evidence type="ECO:0000313" key="9">
    <source>
        <dbReference type="Proteomes" id="UP000327424"/>
    </source>
</evidence>